<protein>
    <submittedName>
        <fullName evidence="2">Uncharacterized protein</fullName>
    </submittedName>
</protein>
<accession>A0ABQ9EYC8</accession>
<dbReference type="SUPFAM" id="SSF47986">
    <property type="entry name" value="DEATH domain"/>
    <property type="match status" value="1"/>
</dbReference>
<evidence type="ECO:0000313" key="2">
    <source>
        <dbReference type="EMBL" id="KAJ8308845.1"/>
    </source>
</evidence>
<dbReference type="Gene3D" id="1.10.533.10">
    <property type="entry name" value="Death Domain, Fas"/>
    <property type="match status" value="1"/>
</dbReference>
<dbReference type="InterPro" id="IPR011029">
    <property type="entry name" value="DEATH-like_dom_sf"/>
</dbReference>
<feature type="compositionally biased region" description="Basic and acidic residues" evidence="1">
    <location>
        <begin position="20"/>
        <end position="31"/>
    </location>
</feature>
<sequence>METGSHVFGIPNATTTRNSEQGKKHMEMNPIHEKKLRDNWTFLRNELAVEDLSDKLVEEGSFSDDIRSEIVNVKPNTRMNESRKVSSIFDTNWR</sequence>
<dbReference type="EMBL" id="JARBDR010000657">
    <property type="protein sequence ID" value="KAJ8308845.1"/>
    <property type="molecule type" value="Genomic_DNA"/>
</dbReference>
<keyword evidence="3" id="KW-1185">Reference proteome</keyword>
<organism evidence="2 3">
    <name type="scientific">Tegillarca granosa</name>
    <name type="common">Malaysian cockle</name>
    <name type="synonym">Anadara granosa</name>
    <dbReference type="NCBI Taxonomy" id="220873"/>
    <lineage>
        <taxon>Eukaryota</taxon>
        <taxon>Metazoa</taxon>
        <taxon>Spiralia</taxon>
        <taxon>Lophotrochozoa</taxon>
        <taxon>Mollusca</taxon>
        <taxon>Bivalvia</taxon>
        <taxon>Autobranchia</taxon>
        <taxon>Pteriomorphia</taxon>
        <taxon>Arcoida</taxon>
        <taxon>Arcoidea</taxon>
        <taxon>Arcidae</taxon>
        <taxon>Tegillarca</taxon>
    </lineage>
</organism>
<proteinExistence type="predicted"/>
<name>A0ABQ9EYC8_TEGGR</name>
<evidence type="ECO:0000256" key="1">
    <source>
        <dbReference type="SAM" id="MobiDB-lite"/>
    </source>
</evidence>
<comment type="caution">
    <text evidence="2">The sequence shown here is derived from an EMBL/GenBank/DDBJ whole genome shotgun (WGS) entry which is preliminary data.</text>
</comment>
<reference evidence="2 3" key="1">
    <citation type="submission" date="2022-12" db="EMBL/GenBank/DDBJ databases">
        <title>Chromosome-level genome of Tegillarca granosa.</title>
        <authorList>
            <person name="Kim J."/>
        </authorList>
    </citation>
    <scope>NUCLEOTIDE SEQUENCE [LARGE SCALE GENOMIC DNA]</scope>
    <source>
        <strain evidence="2">Teg-2019</strain>
        <tissue evidence="2">Adductor muscle</tissue>
    </source>
</reference>
<feature type="region of interest" description="Disordered" evidence="1">
    <location>
        <begin position="1"/>
        <end position="31"/>
    </location>
</feature>
<gene>
    <name evidence="2" type="ORF">KUTeg_013719</name>
</gene>
<evidence type="ECO:0000313" key="3">
    <source>
        <dbReference type="Proteomes" id="UP001217089"/>
    </source>
</evidence>
<dbReference type="Proteomes" id="UP001217089">
    <property type="component" value="Unassembled WGS sequence"/>
</dbReference>